<evidence type="ECO:0000313" key="1">
    <source>
        <dbReference type="EMBL" id="AYN57682.1"/>
    </source>
</evidence>
<dbReference type="Proteomes" id="UP000281958">
    <property type="component" value="Segment"/>
</dbReference>
<protein>
    <submittedName>
        <fullName evidence="1">Uncharacterized protein</fullName>
    </submittedName>
</protein>
<reference evidence="1 2" key="1">
    <citation type="submission" date="2018-09" db="EMBL/GenBank/DDBJ databases">
        <authorList>
            <person name="Giglietti G.M."/>
            <person name="Stoner T.H."/>
            <person name="Garlena R.A."/>
            <person name="Russell D.A."/>
            <person name="Pope W.H."/>
            <person name="Jacobs-Sera D."/>
            <person name="Hatfull G.F."/>
        </authorList>
    </citation>
    <scope>NUCLEOTIDE SEQUENCE [LARGE SCALE GENOMIC DNA]</scope>
</reference>
<name>A0A3G2KFB3_9CAUD</name>
<organism evidence="1 2">
    <name type="scientific">Arthrobacter phage Daob</name>
    <dbReference type="NCBI Taxonomy" id="2419954"/>
    <lineage>
        <taxon>Viruses</taxon>
        <taxon>Duplodnaviria</taxon>
        <taxon>Heunggongvirae</taxon>
        <taxon>Uroviricota</taxon>
        <taxon>Caudoviricetes</taxon>
        <taxon>Coralvirus</taxon>
        <taxon>Coralvirus coral</taxon>
    </lineage>
</organism>
<sequence length="102" mass="11450">MKRERTDRQVLAAVRELQRKLDNWWTKPNARALLTITAAPSADLAEIIITVTATDSGATLQERRLDRNTKAWELYRAGKTAASIAVSDAIGRYLEEHTTQQA</sequence>
<proteinExistence type="predicted"/>
<gene>
    <name evidence="1" type="primary">35</name>
    <name evidence="1" type="ORF">PBI_DAOB_35</name>
</gene>
<accession>A0A3G2KFB3</accession>
<dbReference type="EMBL" id="MH834609">
    <property type="protein sequence ID" value="AYN57682.1"/>
    <property type="molecule type" value="Genomic_DNA"/>
</dbReference>
<evidence type="ECO:0000313" key="2">
    <source>
        <dbReference type="Proteomes" id="UP000281958"/>
    </source>
</evidence>